<evidence type="ECO:0000256" key="5">
    <source>
        <dbReference type="RuleBase" id="RU000589"/>
    </source>
</evidence>
<gene>
    <name evidence="7" type="ORF">RM539_13480</name>
</gene>
<sequence>MCNSVLSVHAQVYDMVVAKDGSGEFTTIQAALEKLPCNNEGRSLIFIKDGLYKEKIWLSPDMKNVSLIGESPDGVIISWNDYSGKTAAMSTADSYTFLAEGDGFYAENLTIENTAGEIAQAVAIRTTGDRQIFKNCKFLGFQDTYYAHKKRQYNFQCYIEGATDFIFGDATAVFENCEIHALEGGQYITAPNDTKLISTTPSGKNFYHGLLFLDCLLAADAKVAKNSYYLMRPWGAPASAVFVNSRMGDHINDKGWSAWDGNKNHLSGTFAEYKSKDLSGALLDVSRRADWSRQLTREEMEHLYNLDYFLRKDGEAWNPEVLTISLPAPVNLKKSSFPNTLEWKAVPKARGYVILRDNKVVGFSATNIYQEKTIDVTKIDQYSIKTVSENGNISTSSKR</sequence>
<dbReference type="Proteomes" id="UP001262582">
    <property type="component" value="Unassembled WGS sequence"/>
</dbReference>
<dbReference type="RefSeq" id="WP_311503937.1">
    <property type="nucleotide sequence ID" value="NZ_JAVRHK010000010.1"/>
</dbReference>
<comment type="pathway">
    <text evidence="5">Glycan metabolism; pectin degradation; 2-dehydro-3-deoxy-D-gluconate from pectin: step 1/5.</text>
</comment>
<evidence type="ECO:0000259" key="6">
    <source>
        <dbReference type="Pfam" id="PF01095"/>
    </source>
</evidence>
<dbReference type="PANTHER" id="PTHR31321">
    <property type="entry name" value="ACYL-COA THIOESTER HYDROLASE YBHC-RELATED"/>
    <property type="match status" value="1"/>
</dbReference>
<evidence type="ECO:0000313" key="7">
    <source>
        <dbReference type="EMBL" id="MDT0677593.1"/>
    </source>
</evidence>
<dbReference type="Pfam" id="PF01095">
    <property type="entry name" value="Pectinesterase"/>
    <property type="match status" value="1"/>
</dbReference>
<keyword evidence="2 5" id="KW-0378">Hydrolase</keyword>
<proteinExistence type="inferred from homology"/>
<feature type="active site" evidence="4">
    <location>
        <position position="164"/>
    </location>
</feature>
<dbReference type="Gene3D" id="2.160.20.10">
    <property type="entry name" value="Single-stranded right-handed beta-helix, Pectin lyase-like"/>
    <property type="match status" value="1"/>
</dbReference>
<dbReference type="PROSITE" id="PS00503">
    <property type="entry name" value="PECTINESTERASE_2"/>
    <property type="match status" value="1"/>
</dbReference>
<comment type="catalytic activity">
    <reaction evidence="5">
        <text>[(1-&gt;4)-alpha-D-galacturonosyl methyl ester](n) + n H2O = [(1-&gt;4)-alpha-D-galacturonosyl](n) + n methanol + n H(+)</text>
        <dbReference type="Rhea" id="RHEA:22380"/>
        <dbReference type="Rhea" id="RHEA-COMP:14570"/>
        <dbReference type="Rhea" id="RHEA-COMP:14573"/>
        <dbReference type="ChEBI" id="CHEBI:15377"/>
        <dbReference type="ChEBI" id="CHEBI:15378"/>
        <dbReference type="ChEBI" id="CHEBI:17790"/>
        <dbReference type="ChEBI" id="CHEBI:140522"/>
        <dbReference type="ChEBI" id="CHEBI:140523"/>
        <dbReference type="EC" id="3.1.1.11"/>
    </reaction>
</comment>
<evidence type="ECO:0000313" key="8">
    <source>
        <dbReference type="Proteomes" id="UP001262582"/>
    </source>
</evidence>
<comment type="similarity">
    <text evidence="1">Belongs to the pectinesterase family.</text>
</comment>
<organism evidence="7 8">
    <name type="scientific">Autumnicola musiva</name>
    <dbReference type="NCBI Taxonomy" id="3075589"/>
    <lineage>
        <taxon>Bacteria</taxon>
        <taxon>Pseudomonadati</taxon>
        <taxon>Bacteroidota</taxon>
        <taxon>Flavobacteriia</taxon>
        <taxon>Flavobacteriales</taxon>
        <taxon>Flavobacteriaceae</taxon>
        <taxon>Autumnicola</taxon>
    </lineage>
</organism>
<comment type="caution">
    <text evidence="7">The sequence shown here is derived from an EMBL/GenBank/DDBJ whole genome shotgun (WGS) entry which is preliminary data.</text>
</comment>
<protein>
    <recommendedName>
        <fullName evidence="5">Pectinesterase</fullName>
        <ecNumber evidence="5">3.1.1.11</ecNumber>
    </recommendedName>
</protein>
<evidence type="ECO:0000256" key="3">
    <source>
        <dbReference type="ARBA" id="ARBA00023085"/>
    </source>
</evidence>
<dbReference type="PANTHER" id="PTHR31321:SF57">
    <property type="entry name" value="PECTINESTERASE 53-RELATED"/>
    <property type="match status" value="1"/>
</dbReference>
<evidence type="ECO:0000256" key="1">
    <source>
        <dbReference type="ARBA" id="ARBA00008891"/>
    </source>
</evidence>
<dbReference type="SUPFAM" id="SSF51126">
    <property type="entry name" value="Pectin lyase-like"/>
    <property type="match status" value="1"/>
</dbReference>
<keyword evidence="8" id="KW-1185">Reference proteome</keyword>
<dbReference type="EC" id="3.1.1.11" evidence="5"/>
<evidence type="ECO:0000256" key="2">
    <source>
        <dbReference type="ARBA" id="ARBA00022801"/>
    </source>
</evidence>
<dbReference type="InterPro" id="IPR033131">
    <property type="entry name" value="Pectinesterase_Asp_AS"/>
</dbReference>
<reference evidence="7 8" key="1">
    <citation type="submission" date="2023-09" db="EMBL/GenBank/DDBJ databases">
        <authorList>
            <person name="Rey-Velasco X."/>
        </authorList>
    </citation>
    <scope>NUCLEOTIDE SEQUENCE [LARGE SCALE GENOMIC DNA]</scope>
    <source>
        <strain evidence="7 8">F117</strain>
    </source>
</reference>
<dbReference type="InterPro" id="IPR012334">
    <property type="entry name" value="Pectin_lyas_fold"/>
</dbReference>
<keyword evidence="3 5" id="KW-0063">Aspartyl esterase</keyword>
<dbReference type="InterPro" id="IPR000070">
    <property type="entry name" value="Pectinesterase_cat"/>
</dbReference>
<dbReference type="InterPro" id="IPR011050">
    <property type="entry name" value="Pectin_lyase_fold/virulence"/>
</dbReference>
<dbReference type="EMBL" id="JAVRHK010000010">
    <property type="protein sequence ID" value="MDT0677593.1"/>
    <property type="molecule type" value="Genomic_DNA"/>
</dbReference>
<evidence type="ECO:0000256" key="4">
    <source>
        <dbReference type="PROSITE-ProRule" id="PRU10040"/>
    </source>
</evidence>
<feature type="domain" description="Pectinesterase catalytic" evidence="6">
    <location>
        <begin position="14"/>
        <end position="305"/>
    </location>
</feature>
<accession>A0ABU3D7T2</accession>
<name>A0ABU3D7T2_9FLAO</name>